<dbReference type="InterPro" id="IPR008030">
    <property type="entry name" value="NmrA-like"/>
</dbReference>
<dbReference type="InterPro" id="IPR051609">
    <property type="entry name" value="NmrA/Isoflavone_reductase-like"/>
</dbReference>
<dbReference type="GO" id="GO:0016491">
    <property type="term" value="F:oxidoreductase activity"/>
    <property type="evidence" value="ECO:0007669"/>
    <property type="project" value="UniProtKB-KW"/>
</dbReference>
<accession>A0A6A6JXP9</accession>
<dbReference type="PANTHER" id="PTHR47706">
    <property type="entry name" value="NMRA-LIKE FAMILY PROTEIN"/>
    <property type="match status" value="1"/>
</dbReference>
<reference evidence="4" key="1">
    <citation type="journal article" date="2020" name="Stud. Mycol.">
        <title>101 Dothideomycetes genomes: a test case for predicting lifestyles and emergence of pathogens.</title>
        <authorList>
            <person name="Haridas S."/>
            <person name="Albert R."/>
            <person name="Binder M."/>
            <person name="Bloem J."/>
            <person name="Labutti K."/>
            <person name="Salamov A."/>
            <person name="Andreopoulos B."/>
            <person name="Baker S."/>
            <person name="Barry K."/>
            <person name="Bills G."/>
            <person name="Bluhm B."/>
            <person name="Cannon C."/>
            <person name="Castanera R."/>
            <person name="Culley D."/>
            <person name="Daum C."/>
            <person name="Ezra D."/>
            <person name="Gonzalez J."/>
            <person name="Henrissat B."/>
            <person name="Kuo A."/>
            <person name="Liang C."/>
            <person name="Lipzen A."/>
            <person name="Lutzoni F."/>
            <person name="Magnuson J."/>
            <person name="Mondo S."/>
            <person name="Nolan M."/>
            <person name="Ohm R."/>
            <person name="Pangilinan J."/>
            <person name="Park H.-J."/>
            <person name="Ramirez L."/>
            <person name="Alfaro M."/>
            <person name="Sun H."/>
            <person name="Tritt A."/>
            <person name="Yoshinaga Y."/>
            <person name="Zwiers L.-H."/>
            <person name="Turgeon B."/>
            <person name="Goodwin S."/>
            <person name="Spatafora J."/>
            <person name="Crous P."/>
            <person name="Grigoriev I."/>
        </authorList>
    </citation>
    <scope>NUCLEOTIDE SEQUENCE</scope>
    <source>
        <strain evidence="4">CBS 379.55</strain>
    </source>
</reference>
<evidence type="ECO:0000313" key="5">
    <source>
        <dbReference type="Proteomes" id="UP000800097"/>
    </source>
</evidence>
<dbReference type="GeneID" id="54546462"/>
<evidence type="ECO:0000256" key="2">
    <source>
        <dbReference type="ARBA" id="ARBA00023002"/>
    </source>
</evidence>
<keyword evidence="5" id="KW-1185">Reference proteome</keyword>
<sequence length="313" mass="34829">MRLLNIALIGASGTIGLPLLTALRAHPTFIPYVLNRHSSRSIYPRTRVIMVPDDLSIPSVAALLEDNEIDALIIAIAGSRVQEQKRLIEAAWQGGVKRVIPAEFGSCDSADQKTVELLPLMEGKKRVREFLEEVCARGEGKVGRPKGRGKMSWTSVVTGHFFDWGLGNGFMKVDLGGRKAWVYDGGETRFSACTLGFVAQAVLRVLEREEQTENRMLYVHSLSVTQREVVKAVEKVLGEGFEVVDERSEEAIAKARARMLEGDKEAAEDVVAVWGMVASDWSAREGFANNLLGLEEEVLEDVVRRVWEEHRRK</sequence>
<dbReference type="AlphaFoldDB" id="A0A6A6JXP9"/>
<dbReference type="RefSeq" id="XP_033658126.1">
    <property type="nucleotide sequence ID" value="XM_033793287.1"/>
</dbReference>
<dbReference type="InterPro" id="IPR045312">
    <property type="entry name" value="PCBER-like"/>
</dbReference>
<evidence type="ECO:0000256" key="1">
    <source>
        <dbReference type="ARBA" id="ARBA00022857"/>
    </source>
</evidence>
<dbReference type="EMBL" id="ML986484">
    <property type="protein sequence ID" value="KAF2280588.1"/>
    <property type="molecule type" value="Genomic_DNA"/>
</dbReference>
<dbReference type="SUPFAM" id="SSF51735">
    <property type="entry name" value="NAD(P)-binding Rossmann-fold domains"/>
    <property type="match status" value="1"/>
</dbReference>
<dbReference type="Pfam" id="PF05368">
    <property type="entry name" value="NmrA"/>
    <property type="match status" value="1"/>
</dbReference>
<dbReference type="OrthoDB" id="9984533at2759"/>
<organism evidence="4 5">
    <name type="scientific">Westerdykella ornata</name>
    <dbReference type="NCBI Taxonomy" id="318751"/>
    <lineage>
        <taxon>Eukaryota</taxon>
        <taxon>Fungi</taxon>
        <taxon>Dikarya</taxon>
        <taxon>Ascomycota</taxon>
        <taxon>Pezizomycotina</taxon>
        <taxon>Dothideomycetes</taxon>
        <taxon>Pleosporomycetidae</taxon>
        <taxon>Pleosporales</taxon>
        <taxon>Sporormiaceae</taxon>
        <taxon>Westerdykella</taxon>
    </lineage>
</organism>
<evidence type="ECO:0000313" key="4">
    <source>
        <dbReference type="EMBL" id="KAF2280588.1"/>
    </source>
</evidence>
<dbReference type="CDD" id="cd05259">
    <property type="entry name" value="PCBER_SDR_a"/>
    <property type="match status" value="1"/>
</dbReference>
<keyword evidence="1" id="KW-0521">NADP</keyword>
<dbReference type="PANTHER" id="PTHR47706:SF9">
    <property type="entry name" value="NMRA-LIKE DOMAIN-CONTAINING PROTEIN-RELATED"/>
    <property type="match status" value="1"/>
</dbReference>
<dbReference type="InterPro" id="IPR036291">
    <property type="entry name" value="NAD(P)-bd_dom_sf"/>
</dbReference>
<dbReference type="Proteomes" id="UP000800097">
    <property type="component" value="Unassembled WGS sequence"/>
</dbReference>
<evidence type="ECO:0000259" key="3">
    <source>
        <dbReference type="Pfam" id="PF05368"/>
    </source>
</evidence>
<feature type="domain" description="NmrA-like" evidence="3">
    <location>
        <begin position="58"/>
        <end position="134"/>
    </location>
</feature>
<keyword evidence="2" id="KW-0560">Oxidoreductase</keyword>
<protein>
    <submittedName>
        <fullName evidence="4">Isoflavone reductase family protein</fullName>
    </submittedName>
</protein>
<name>A0A6A6JXP9_WESOR</name>
<proteinExistence type="predicted"/>
<dbReference type="Gene3D" id="3.40.50.720">
    <property type="entry name" value="NAD(P)-binding Rossmann-like Domain"/>
    <property type="match status" value="1"/>
</dbReference>
<gene>
    <name evidence="4" type="ORF">EI97DRAFT_1553</name>
</gene>